<feature type="transmembrane region" description="Helical" evidence="1">
    <location>
        <begin position="147"/>
        <end position="165"/>
    </location>
</feature>
<keyword evidence="1" id="KW-0812">Transmembrane</keyword>
<keyword evidence="1" id="KW-1133">Transmembrane helix</keyword>
<dbReference type="eggNOG" id="arCOG04831">
    <property type="taxonomic scope" value="Archaea"/>
</dbReference>
<dbReference type="HOGENOM" id="CLU_1639963_0_0_2"/>
<keyword evidence="1" id="KW-0472">Membrane</keyword>
<dbReference type="EMBL" id="CP000559">
    <property type="protein sequence ID" value="ABN06739.1"/>
    <property type="molecule type" value="Genomic_DNA"/>
</dbReference>
<dbReference type="OrthoDB" id="116966at2157"/>
<dbReference type="Proteomes" id="UP000000365">
    <property type="component" value="Chromosome"/>
</dbReference>
<dbReference type="InterPro" id="IPR011313">
    <property type="entry name" value="Prd_NiFe_hyd_3_EhaF"/>
</dbReference>
<dbReference type="STRING" id="410358.Mlab_0565"/>
<proteinExistence type="predicted"/>
<dbReference type="Pfam" id="PF09879">
    <property type="entry name" value="EhaF"/>
    <property type="match status" value="1"/>
</dbReference>
<dbReference type="GeneID" id="4794942"/>
<reference evidence="2 3" key="1">
    <citation type="journal article" date="2009" name="Stand. Genomic Sci.">
        <title>Complete genome sequence of Methanocorpusculum labreanum type strain Z.</title>
        <authorList>
            <person name="Anderson I.J."/>
            <person name="Sieprawska-Lupa M."/>
            <person name="Goltsman E."/>
            <person name="Lapidus A."/>
            <person name="Copeland A."/>
            <person name="Glavina Del Rio T."/>
            <person name="Tice H."/>
            <person name="Dalin E."/>
            <person name="Barry K."/>
            <person name="Pitluck S."/>
            <person name="Hauser L."/>
            <person name="Land M."/>
            <person name="Lucas S."/>
            <person name="Richardson P."/>
            <person name="Whitman W.B."/>
            <person name="Kyrpides N.C."/>
        </authorList>
    </citation>
    <scope>NUCLEOTIDE SEQUENCE [LARGE SCALE GENOMIC DNA]</scope>
    <source>
        <strain evidence="3">ATCC 43576 / DSM 4855 / Z</strain>
    </source>
</reference>
<protein>
    <submittedName>
        <fullName evidence="2">Membrane protein-like protein</fullName>
    </submittedName>
</protein>
<evidence type="ECO:0000313" key="2">
    <source>
        <dbReference type="EMBL" id="ABN06739.1"/>
    </source>
</evidence>
<organism evidence="2 3">
    <name type="scientific">Methanocorpusculum labreanum (strain ATCC 43576 / DSM 4855 / Z)</name>
    <dbReference type="NCBI Taxonomy" id="410358"/>
    <lineage>
        <taxon>Archaea</taxon>
        <taxon>Methanobacteriati</taxon>
        <taxon>Methanobacteriota</taxon>
        <taxon>Stenosarchaea group</taxon>
        <taxon>Methanomicrobia</taxon>
        <taxon>Methanomicrobiales</taxon>
        <taxon>Methanocorpusculaceae</taxon>
        <taxon>Methanocorpusculum</taxon>
    </lineage>
</organism>
<dbReference type="KEGG" id="mla:Mlab_0565"/>
<dbReference type="PIRSF" id="PIRSF019373">
    <property type="entry name" value="EhaF"/>
    <property type="match status" value="1"/>
</dbReference>
<accession>A2SQY3</accession>
<sequence>MKEAQDSKDCPAKKARGAFAPFQKLSCYLSTIENLPKLYAICVCLIIVFGLCSVPFIAYEENQLYPKSLDPTSSLNPYDRGGIPFTEPADIISQYPENEPILGYVTAYLTPASQLLADYTLHLGTTIVSHPGGILDEILYYTRGFDTIVEASILFCAFAIAAFLYRRSKE</sequence>
<dbReference type="RefSeq" id="WP_011832940.1">
    <property type="nucleotide sequence ID" value="NC_008942.1"/>
</dbReference>
<feature type="transmembrane region" description="Helical" evidence="1">
    <location>
        <begin position="38"/>
        <end position="59"/>
    </location>
</feature>
<evidence type="ECO:0000313" key="3">
    <source>
        <dbReference type="Proteomes" id="UP000000365"/>
    </source>
</evidence>
<name>A2SQY3_METLZ</name>
<evidence type="ECO:0000256" key="1">
    <source>
        <dbReference type="SAM" id="Phobius"/>
    </source>
</evidence>
<gene>
    <name evidence="2" type="ordered locus">Mlab_0565</name>
</gene>
<dbReference type="AlphaFoldDB" id="A2SQY3"/>
<keyword evidence="3" id="KW-1185">Reference proteome</keyword>